<dbReference type="Ensembl" id="ENSCSAVT00000004498.1">
    <property type="protein sequence ID" value="ENSCSAVP00000004434.1"/>
    <property type="gene ID" value="ENSCSAVG00000002624.1"/>
</dbReference>
<reference evidence="2" key="2">
    <citation type="submission" date="2025-08" db="UniProtKB">
        <authorList>
            <consortium name="Ensembl"/>
        </authorList>
    </citation>
    <scope>IDENTIFICATION</scope>
</reference>
<dbReference type="Proteomes" id="UP000007875">
    <property type="component" value="Unassembled WGS sequence"/>
</dbReference>
<evidence type="ECO:0000313" key="2">
    <source>
        <dbReference type="Ensembl" id="ENSCSAVP00000004434.1"/>
    </source>
</evidence>
<accession>H2YGI5</accession>
<sequence length="213" mass="24512">MTLPKPSPPEINSCSGYESQNCSSSDTSHRSYDETHENIHTHPLDSRSRYFNHYVNQRPLFHNRIHDTSSFGYPHHTGPRCSNASPFDFRSRKDTSSVDDKYEWDSEYAMESEIIEAIKTFESFKGPKKVSKGLRLQLQTLGIEDNPDTNESQTESEYLEVTNDTICGAWSSPSPEDDNYTKASIEKRCAALKQEYMEYQRRKTSDNDTDISQ</sequence>
<dbReference type="OMA" id="YMEYQRR"/>
<organism evidence="2 3">
    <name type="scientific">Ciona savignyi</name>
    <name type="common">Pacific transparent sea squirt</name>
    <dbReference type="NCBI Taxonomy" id="51511"/>
    <lineage>
        <taxon>Eukaryota</taxon>
        <taxon>Metazoa</taxon>
        <taxon>Chordata</taxon>
        <taxon>Tunicata</taxon>
        <taxon>Ascidiacea</taxon>
        <taxon>Phlebobranchia</taxon>
        <taxon>Cionidae</taxon>
        <taxon>Ciona</taxon>
    </lineage>
</organism>
<feature type="compositionally biased region" description="Polar residues" evidence="1">
    <location>
        <begin position="10"/>
        <end position="26"/>
    </location>
</feature>
<evidence type="ECO:0000313" key="3">
    <source>
        <dbReference type="Proteomes" id="UP000007875"/>
    </source>
</evidence>
<keyword evidence="3" id="KW-1185">Reference proteome</keyword>
<reference evidence="3" key="1">
    <citation type="submission" date="2003-08" db="EMBL/GenBank/DDBJ databases">
        <authorList>
            <person name="Birren B."/>
            <person name="Nusbaum C."/>
            <person name="Abebe A."/>
            <person name="Abouelleil A."/>
            <person name="Adekoya E."/>
            <person name="Ait-zahra M."/>
            <person name="Allen N."/>
            <person name="Allen T."/>
            <person name="An P."/>
            <person name="Anderson M."/>
            <person name="Anderson S."/>
            <person name="Arachchi H."/>
            <person name="Armbruster J."/>
            <person name="Bachantsang P."/>
            <person name="Baldwin J."/>
            <person name="Barry A."/>
            <person name="Bayul T."/>
            <person name="Blitshsteyn B."/>
            <person name="Bloom T."/>
            <person name="Blye J."/>
            <person name="Boguslavskiy L."/>
            <person name="Borowsky M."/>
            <person name="Boukhgalter B."/>
            <person name="Brunache A."/>
            <person name="Butler J."/>
            <person name="Calixte N."/>
            <person name="Calvo S."/>
            <person name="Camarata J."/>
            <person name="Campo K."/>
            <person name="Chang J."/>
            <person name="Cheshatsang Y."/>
            <person name="Citroen M."/>
            <person name="Collymore A."/>
            <person name="Considine T."/>
            <person name="Cook A."/>
            <person name="Cooke P."/>
            <person name="Corum B."/>
            <person name="Cuomo C."/>
            <person name="David R."/>
            <person name="Dawoe T."/>
            <person name="Degray S."/>
            <person name="Dodge S."/>
            <person name="Dooley K."/>
            <person name="Dorje P."/>
            <person name="Dorjee K."/>
            <person name="Dorris L."/>
            <person name="Duffey N."/>
            <person name="Dupes A."/>
            <person name="Elkins T."/>
            <person name="Engels R."/>
            <person name="Erickson J."/>
            <person name="Farina A."/>
            <person name="Faro S."/>
            <person name="Ferreira P."/>
            <person name="Fischer H."/>
            <person name="Fitzgerald M."/>
            <person name="Foley K."/>
            <person name="Gage D."/>
            <person name="Galagan J."/>
            <person name="Gearin G."/>
            <person name="Gnerre S."/>
            <person name="Gnirke A."/>
            <person name="Goyette A."/>
            <person name="Graham J."/>
            <person name="Grandbois E."/>
            <person name="Gyaltsen K."/>
            <person name="Hafez N."/>
            <person name="Hagopian D."/>
            <person name="Hagos B."/>
            <person name="Hall J."/>
            <person name="Hatcher B."/>
            <person name="Heller A."/>
            <person name="Higgins H."/>
            <person name="Honan T."/>
            <person name="Horn A."/>
            <person name="Houde N."/>
            <person name="Hughes L."/>
            <person name="Hulme W."/>
            <person name="Husby E."/>
            <person name="Iliev I."/>
            <person name="Jaffe D."/>
            <person name="Jones C."/>
            <person name="Kamal M."/>
            <person name="Kamat A."/>
            <person name="Kamvysselis M."/>
            <person name="Karlsson E."/>
            <person name="Kells C."/>
            <person name="Kieu A."/>
            <person name="Kisner P."/>
            <person name="Kodira C."/>
            <person name="Kulbokas E."/>
            <person name="Labutti K."/>
            <person name="Lama D."/>
            <person name="Landers T."/>
            <person name="Leger J."/>
            <person name="Levine S."/>
            <person name="Lewis D."/>
            <person name="Lewis T."/>
            <person name="Lindblad-toh K."/>
            <person name="Liu X."/>
            <person name="Lokyitsang T."/>
            <person name="Lokyitsang Y."/>
            <person name="Lucien O."/>
            <person name="Lui A."/>
            <person name="Ma L.J."/>
            <person name="Mabbitt R."/>
            <person name="Macdonald J."/>
            <person name="Maclean C."/>
            <person name="Major J."/>
            <person name="Manning J."/>
            <person name="Marabella R."/>
            <person name="Maru K."/>
            <person name="Matthews C."/>
            <person name="Mauceli E."/>
            <person name="Mccarthy M."/>
            <person name="Mcdonough S."/>
            <person name="Mcghee T."/>
            <person name="Meldrim J."/>
            <person name="Meneus L."/>
            <person name="Mesirov J."/>
            <person name="Mihalev A."/>
            <person name="Mihova T."/>
            <person name="Mikkelsen T."/>
            <person name="Mlenga V."/>
            <person name="Moru K."/>
            <person name="Mozes J."/>
            <person name="Mulrain L."/>
            <person name="Munson G."/>
            <person name="Naylor J."/>
            <person name="Newes C."/>
            <person name="Nguyen C."/>
            <person name="Nguyen N."/>
            <person name="Nguyen T."/>
            <person name="Nicol R."/>
            <person name="Nielsen C."/>
            <person name="Nizzari M."/>
            <person name="Norbu C."/>
            <person name="Norbu N."/>
            <person name="O'donnell P."/>
            <person name="Okoawo O."/>
            <person name="O'leary S."/>
            <person name="Omotosho B."/>
            <person name="O'neill K."/>
            <person name="Osman S."/>
            <person name="Parker S."/>
            <person name="Perrin D."/>
            <person name="Phunkhang P."/>
            <person name="Piqani B."/>
            <person name="Purcell S."/>
            <person name="Rachupka T."/>
            <person name="Ramasamy U."/>
            <person name="Rameau R."/>
            <person name="Ray V."/>
            <person name="Raymond C."/>
            <person name="Retta R."/>
            <person name="Richardson S."/>
            <person name="Rise C."/>
            <person name="Rodriguez J."/>
            <person name="Rogers J."/>
            <person name="Rogov P."/>
            <person name="Rutman M."/>
            <person name="Schupbach R."/>
            <person name="Seaman C."/>
            <person name="Settipalli S."/>
            <person name="Sharpe T."/>
            <person name="Sheridan J."/>
            <person name="Sherpa N."/>
            <person name="Shi J."/>
            <person name="Smirnov S."/>
            <person name="Smith C."/>
            <person name="Sougnez C."/>
            <person name="Spencer B."/>
            <person name="Stalker J."/>
            <person name="Stange-thomann N."/>
            <person name="Stavropoulos S."/>
            <person name="Stetson K."/>
            <person name="Stone C."/>
            <person name="Stone S."/>
            <person name="Stubbs M."/>
            <person name="Talamas J."/>
            <person name="Tchuinga P."/>
            <person name="Tenzing P."/>
            <person name="Tesfaye S."/>
            <person name="Theodore J."/>
            <person name="Thoulutsang Y."/>
            <person name="Topham K."/>
            <person name="Towey S."/>
            <person name="Tsamla T."/>
            <person name="Tsomo N."/>
            <person name="Vallee D."/>
            <person name="Vassiliev H."/>
            <person name="Venkataraman V."/>
            <person name="Vinson J."/>
            <person name="Vo A."/>
            <person name="Wade C."/>
            <person name="Wang S."/>
            <person name="Wangchuk T."/>
            <person name="Wangdi T."/>
            <person name="Whittaker C."/>
            <person name="Wilkinson J."/>
            <person name="Wu Y."/>
            <person name="Wyman D."/>
            <person name="Yadav S."/>
            <person name="Yang S."/>
            <person name="Yang X."/>
            <person name="Yeager S."/>
            <person name="Yee E."/>
            <person name="Young G."/>
            <person name="Zainoun J."/>
            <person name="Zembeck L."/>
            <person name="Zimmer A."/>
            <person name="Zody M."/>
            <person name="Lander E."/>
        </authorList>
    </citation>
    <scope>NUCLEOTIDE SEQUENCE [LARGE SCALE GENOMIC DNA]</scope>
</reference>
<dbReference type="GeneTree" id="ENSGT00530000066879"/>
<dbReference type="AlphaFoldDB" id="H2YGI5"/>
<evidence type="ECO:0000256" key="1">
    <source>
        <dbReference type="SAM" id="MobiDB-lite"/>
    </source>
</evidence>
<reference evidence="2" key="3">
    <citation type="submission" date="2025-09" db="UniProtKB">
        <authorList>
            <consortium name="Ensembl"/>
        </authorList>
    </citation>
    <scope>IDENTIFICATION</scope>
</reference>
<protein>
    <submittedName>
        <fullName evidence="2">Uncharacterized protein</fullName>
    </submittedName>
</protein>
<dbReference type="HOGENOM" id="CLU_1293966_0_0_1"/>
<dbReference type="InParanoid" id="H2YGI5"/>
<feature type="region of interest" description="Disordered" evidence="1">
    <location>
        <begin position="1"/>
        <end position="41"/>
    </location>
</feature>
<feature type="compositionally biased region" description="Basic and acidic residues" evidence="1">
    <location>
        <begin position="27"/>
        <end position="41"/>
    </location>
</feature>
<name>H2YGI5_CIOSA</name>
<proteinExistence type="predicted"/>